<comment type="similarity">
    <text evidence="1 8">Belongs to the PDK/BCKDK protein kinase family.</text>
</comment>
<feature type="domain" description="Histidine kinase/HSP90-like ATPase" evidence="10">
    <location>
        <begin position="247"/>
        <end position="420"/>
    </location>
</feature>
<dbReference type="SMART" id="SM00387">
    <property type="entry name" value="HATPase_c"/>
    <property type="match status" value="1"/>
</dbReference>
<evidence type="ECO:0000259" key="10">
    <source>
        <dbReference type="SMART" id="SM00387"/>
    </source>
</evidence>
<dbReference type="SUPFAM" id="SSF55874">
    <property type="entry name" value="ATPase domain of HSP90 chaperone/DNA topoisomerase II/histidine kinase"/>
    <property type="match status" value="1"/>
</dbReference>
<accession>A0A2R5GWD6</accession>
<comment type="catalytic activity">
    <reaction evidence="7">
        <text>L-seryl-[pyruvate dehydrogenase E1 alpha subunit] + ATP = O-phospho-L-seryl-[pyruvate dehydrogenase E1 alpha subunit] + ADP + H(+)</text>
        <dbReference type="Rhea" id="RHEA:23052"/>
        <dbReference type="Rhea" id="RHEA-COMP:13689"/>
        <dbReference type="Rhea" id="RHEA-COMP:13690"/>
        <dbReference type="ChEBI" id="CHEBI:15378"/>
        <dbReference type="ChEBI" id="CHEBI:29999"/>
        <dbReference type="ChEBI" id="CHEBI:30616"/>
        <dbReference type="ChEBI" id="CHEBI:83421"/>
        <dbReference type="ChEBI" id="CHEBI:456216"/>
        <dbReference type="EC" id="2.7.11.2"/>
    </reaction>
</comment>
<dbReference type="GO" id="GO:0005759">
    <property type="term" value="C:mitochondrial matrix"/>
    <property type="evidence" value="ECO:0007669"/>
    <property type="project" value="UniProtKB-SubCell"/>
</dbReference>
<dbReference type="Pfam" id="PF10436">
    <property type="entry name" value="BCDHK_Adom3"/>
    <property type="match status" value="1"/>
</dbReference>
<dbReference type="InParanoid" id="A0A2R5GWD6"/>
<dbReference type="SUPFAM" id="SSF69012">
    <property type="entry name" value="alpha-ketoacid dehydrogenase kinase, N-terminal domain"/>
    <property type="match status" value="1"/>
</dbReference>
<dbReference type="Proteomes" id="UP000241890">
    <property type="component" value="Unassembled WGS sequence"/>
</dbReference>
<dbReference type="EMBL" id="BEYU01000179">
    <property type="protein sequence ID" value="GBG34078.1"/>
    <property type="molecule type" value="Genomic_DNA"/>
</dbReference>
<protein>
    <recommendedName>
        <fullName evidence="8">Protein-serine/threonine kinase</fullName>
        <ecNumber evidence="8">2.7.11.-</ecNumber>
    </recommendedName>
</protein>
<feature type="region of interest" description="Disordered" evidence="9">
    <location>
        <begin position="341"/>
        <end position="367"/>
    </location>
</feature>
<evidence type="ECO:0000256" key="1">
    <source>
        <dbReference type="ARBA" id="ARBA00006155"/>
    </source>
</evidence>
<dbReference type="PANTHER" id="PTHR11947:SF3">
    <property type="entry name" value="[PYRUVATE DEHYDROGENASE (ACETYL-TRANSFERRING)] KINASE, MITOCHONDRIAL"/>
    <property type="match status" value="1"/>
</dbReference>
<evidence type="ECO:0000256" key="6">
    <source>
        <dbReference type="ARBA" id="ARBA00023128"/>
    </source>
</evidence>
<evidence type="ECO:0000256" key="3">
    <source>
        <dbReference type="ARBA" id="ARBA00022741"/>
    </source>
</evidence>
<keyword evidence="6 8" id="KW-0496">Mitochondrion</keyword>
<reference evidence="11 12" key="1">
    <citation type="submission" date="2017-12" db="EMBL/GenBank/DDBJ databases">
        <title>Sequencing, de novo assembly and annotation of complete genome of a new Thraustochytrid species, strain FCC1311.</title>
        <authorList>
            <person name="Sedici K."/>
            <person name="Godart F."/>
            <person name="Aiese Cigliano R."/>
            <person name="Sanseverino W."/>
            <person name="Barakat M."/>
            <person name="Ortet P."/>
            <person name="Marechal E."/>
            <person name="Cagnac O."/>
            <person name="Amato A."/>
        </authorList>
    </citation>
    <scope>NUCLEOTIDE SEQUENCE [LARGE SCALE GENOMIC DNA]</scope>
</reference>
<keyword evidence="5 8" id="KW-0067">ATP-binding</keyword>
<dbReference type="AlphaFoldDB" id="A0A2R5GWD6"/>
<evidence type="ECO:0000256" key="7">
    <source>
        <dbReference type="ARBA" id="ARBA00048201"/>
    </source>
</evidence>
<sequence>MAPVGLPLERRAEPGARVEMAGARTLSISGAKTSLIRRGSRDYSLEHYAKQQITPVTIQQMLLLSNSKQRQKLASALQNELLVRVAKRFNEMSELPPKLLETKPVQRVTMLYYTFFQDLAAMPAPNTEEREKNFNHLCQEFYMRDAATLPSIARGLRQFKRGPPPVSASTIKMLDAQLDDLFTARLSVRMLIGQQCGIAGRSKIKRGLCVAEVAREAAENTRALCLQRFGVCPEIQVKGHLDFKFTYVESHLHHMLFELLKNSVRAVIEQHRGAAGAARRKRLRLSADHHLGPDGLPPVLVAISGGREDVVIKVSDEGGGIPRSEMAKIWSYEYTTIPDEDVRSSEEANEAPVDSDEANIDASATVDEDEEPITFRSNFVGMGYGLPISRVFARYFGGDLKIMSTEGWGTDAYIYINRLESAAVETLPE</sequence>
<keyword evidence="12" id="KW-1185">Reference proteome</keyword>
<dbReference type="GO" id="GO:0004740">
    <property type="term" value="F:pyruvate dehydrogenase (acetyl-transferring) kinase activity"/>
    <property type="evidence" value="ECO:0007669"/>
    <property type="project" value="UniProtKB-EC"/>
</dbReference>
<dbReference type="InterPro" id="IPR018955">
    <property type="entry name" value="BCDHK/PDK_N"/>
</dbReference>
<evidence type="ECO:0000256" key="9">
    <source>
        <dbReference type="SAM" id="MobiDB-lite"/>
    </source>
</evidence>
<dbReference type="InterPro" id="IPR039028">
    <property type="entry name" value="BCKD/PDK"/>
</dbReference>
<evidence type="ECO:0000256" key="5">
    <source>
        <dbReference type="ARBA" id="ARBA00022840"/>
    </source>
</evidence>
<dbReference type="EC" id="2.7.11.-" evidence="8"/>
<dbReference type="Gene3D" id="1.20.140.20">
    <property type="entry name" value="Alpha-ketoacid/pyruvate dehydrogenase kinase, N-terminal domain"/>
    <property type="match status" value="1"/>
</dbReference>
<keyword evidence="11" id="KW-0670">Pyruvate</keyword>
<name>A0A2R5GWD6_9STRA</name>
<evidence type="ECO:0000256" key="2">
    <source>
        <dbReference type="ARBA" id="ARBA00022679"/>
    </source>
</evidence>
<dbReference type="GO" id="GO:0010906">
    <property type="term" value="P:regulation of glucose metabolic process"/>
    <property type="evidence" value="ECO:0007669"/>
    <property type="project" value="TreeGrafter"/>
</dbReference>
<dbReference type="PANTHER" id="PTHR11947">
    <property type="entry name" value="PYRUVATE DEHYDROGENASE KINASE"/>
    <property type="match status" value="1"/>
</dbReference>
<dbReference type="InterPro" id="IPR036890">
    <property type="entry name" value="HATPase_C_sf"/>
</dbReference>
<dbReference type="GO" id="GO:0005524">
    <property type="term" value="F:ATP binding"/>
    <property type="evidence" value="ECO:0007669"/>
    <property type="project" value="UniProtKB-UniRule"/>
</dbReference>
<dbReference type="OrthoDB" id="241648at2759"/>
<comment type="caution">
    <text evidence="11">The sequence shown here is derived from an EMBL/GenBank/DDBJ whole genome shotgun (WGS) entry which is preliminary data.</text>
</comment>
<dbReference type="InterPro" id="IPR003594">
    <property type="entry name" value="HATPase_dom"/>
</dbReference>
<dbReference type="InterPro" id="IPR036784">
    <property type="entry name" value="AK/P_DHK_N_sf"/>
</dbReference>
<dbReference type="CDD" id="cd16929">
    <property type="entry name" value="HATPase_PDK-like"/>
    <property type="match status" value="1"/>
</dbReference>
<evidence type="ECO:0000313" key="11">
    <source>
        <dbReference type="EMBL" id="GBG34078.1"/>
    </source>
</evidence>
<keyword evidence="4 8" id="KW-0418">Kinase</keyword>
<organism evidence="11 12">
    <name type="scientific">Hondaea fermentalgiana</name>
    <dbReference type="NCBI Taxonomy" id="2315210"/>
    <lineage>
        <taxon>Eukaryota</taxon>
        <taxon>Sar</taxon>
        <taxon>Stramenopiles</taxon>
        <taxon>Bigyra</taxon>
        <taxon>Labyrinthulomycetes</taxon>
        <taxon>Thraustochytrida</taxon>
        <taxon>Thraustochytriidae</taxon>
        <taxon>Hondaea</taxon>
    </lineage>
</organism>
<keyword evidence="3 8" id="KW-0547">Nucleotide-binding</keyword>
<gene>
    <name evidence="11" type="ORF">FCC1311_103012</name>
</gene>
<evidence type="ECO:0000256" key="8">
    <source>
        <dbReference type="RuleBase" id="RU366032"/>
    </source>
</evidence>
<dbReference type="Gene3D" id="3.30.565.10">
    <property type="entry name" value="Histidine kinase-like ATPase, C-terminal domain"/>
    <property type="match status" value="1"/>
</dbReference>
<proteinExistence type="inferred from homology"/>
<evidence type="ECO:0000256" key="4">
    <source>
        <dbReference type="ARBA" id="ARBA00022777"/>
    </source>
</evidence>
<comment type="subcellular location">
    <subcellularLocation>
        <location evidence="8">Mitochondrion matrix</location>
    </subcellularLocation>
</comment>
<keyword evidence="2 8" id="KW-0808">Transferase</keyword>
<dbReference type="Pfam" id="PF02518">
    <property type="entry name" value="HATPase_c"/>
    <property type="match status" value="1"/>
</dbReference>
<feature type="compositionally biased region" description="Acidic residues" evidence="9">
    <location>
        <begin position="347"/>
        <end position="359"/>
    </location>
</feature>
<evidence type="ECO:0000313" key="12">
    <source>
        <dbReference type="Proteomes" id="UP000241890"/>
    </source>
</evidence>